<evidence type="ECO:0000256" key="1">
    <source>
        <dbReference type="SAM" id="MobiDB-lite"/>
    </source>
</evidence>
<evidence type="ECO:0000313" key="3">
    <source>
        <dbReference type="Proteomes" id="UP001596512"/>
    </source>
</evidence>
<organism evidence="2 3">
    <name type="scientific">Actinokineospora soli</name>
    <dbReference type="NCBI Taxonomy" id="1048753"/>
    <lineage>
        <taxon>Bacteria</taxon>
        <taxon>Bacillati</taxon>
        <taxon>Actinomycetota</taxon>
        <taxon>Actinomycetes</taxon>
        <taxon>Pseudonocardiales</taxon>
        <taxon>Pseudonocardiaceae</taxon>
        <taxon>Actinokineospora</taxon>
    </lineage>
</organism>
<protein>
    <recommendedName>
        <fullName evidence="4">XRE family transcriptional regulator</fullName>
    </recommendedName>
</protein>
<proteinExistence type="predicted"/>
<accession>A0ABW2TM52</accession>
<reference evidence="3" key="1">
    <citation type="journal article" date="2019" name="Int. J. Syst. Evol. Microbiol.">
        <title>The Global Catalogue of Microorganisms (GCM) 10K type strain sequencing project: providing services to taxonomists for standard genome sequencing and annotation.</title>
        <authorList>
            <consortium name="The Broad Institute Genomics Platform"/>
            <consortium name="The Broad Institute Genome Sequencing Center for Infectious Disease"/>
            <person name="Wu L."/>
            <person name="Ma J."/>
        </authorList>
    </citation>
    <scope>NUCLEOTIDE SEQUENCE [LARGE SCALE GENOMIC DNA]</scope>
    <source>
        <strain evidence="3">JCM 17695</strain>
    </source>
</reference>
<feature type="region of interest" description="Disordered" evidence="1">
    <location>
        <begin position="1"/>
        <end position="26"/>
    </location>
</feature>
<name>A0ABW2TM52_9PSEU</name>
<dbReference type="Proteomes" id="UP001596512">
    <property type="component" value="Unassembled WGS sequence"/>
</dbReference>
<gene>
    <name evidence="2" type="ORF">ACFQV2_16375</name>
</gene>
<feature type="compositionally biased region" description="Low complexity" evidence="1">
    <location>
        <begin position="122"/>
        <end position="133"/>
    </location>
</feature>
<keyword evidence="3" id="KW-1185">Reference proteome</keyword>
<evidence type="ECO:0008006" key="4">
    <source>
        <dbReference type="Google" id="ProtNLM"/>
    </source>
</evidence>
<evidence type="ECO:0000313" key="2">
    <source>
        <dbReference type="EMBL" id="MFC7614855.1"/>
    </source>
</evidence>
<comment type="caution">
    <text evidence="2">The sequence shown here is derived from an EMBL/GenBank/DDBJ whole genome shotgun (WGS) entry which is preliminary data.</text>
</comment>
<sequence length="150" mass="16645">MAEPNDLLRAARERQPSRRVPGDSMSRAELADAVAAWLWNSTGKRHDLDVRTIARWERGAVRWPNSHYRAALRHVLGATDDTAWGFAPQRAETPPQAAENPPRPDRRRGRWPTVSPAPPSTRSPSSIWSTPSSASPPPIRQHRPASCGPP</sequence>
<feature type="region of interest" description="Disordered" evidence="1">
    <location>
        <begin position="83"/>
        <end position="150"/>
    </location>
</feature>
<dbReference type="EMBL" id="JBHTEY010000004">
    <property type="protein sequence ID" value="MFC7614855.1"/>
    <property type="molecule type" value="Genomic_DNA"/>
</dbReference>